<dbReference type="HOGENOM" id="CLU_1807374_0_0_1"/>
<proteinExistence type="predicted"/>
<protein>
    <submittedName>
        <fullName evidence="2">Uncharacterized protein</fullName>
    </submittedName>
</protein>
<dbReference type="Proteomes" id="UP000053989">
    <property type="component" value="Unassembled WGS sequence"/>
</dbReference>
<feature type="compositionally biased region" description="Acidic residues" evidence="1">
    <location>
        <begin position="104"/>
        <end position="118"/>
    </location>
</feature>
<gene>
    <name evidence="2" type="ORF">SCLCIDRAFT_10257</name>
</gene>
<evidence type="ECO:0000313" key="2">
    <source>
        <dbReference type="EMBL" id="KIM58354.1"/>
    </source>
</evidence>
<keyword evidence="3" id="KW-1185">Reference proteome</keyword>
<accession>A0A0C3DQ81</accession>
<evidence type="ECO:0000256" key="1">
    <source>
        <dbReference type="SAM" id="MobiDB-lite"/>
    </source>
</evidence>
<evidence type="ECO:0000313" key="3">
    <source>
        <dbReference type="Proteomes" id="UP000053989"/>
    </source>
</evidence>
<reference evidence="2 3" key="1">
    <citation type="submission" date="2014-04" db="EMBL/GenBank/DDBJ databases">
        <authorList>
            <consortium name="DOE Joint Genome Institute"/>
            <person name="Kuo A."/>
            <person name="Kohler A."/>
            <person name="Nagy L.G."/>
            <person name="Floudas D."/>
            <person name="Copeland A."/>
            <person name="Barry K.W."/>
            <person name="Cichocki N."/>
            <person name="Veneault-Fourrey C."/>
            <person name="LaButti K."/>
            <person name="Lindquist E.A."/>
            <person name="Lipzen A."/>
            <person name="Lundell T."/>
            <person name="Morin E."/>
            <person name="Murat C."/>
            <person name="Sun H."/>
            <person name="Tunlid A."/>
            <person name="Henrissat B."/>
            <person name="Grigoriev I.V."/>
            <person name="Hibbett D.S."/>
            <person name="Martin F."/>
            <person name="Nordberg H.P."/>
            <person name="Cantor M.N."/>
            <person name="Hua S.X."/>
        </authorList>
    </citation>
    <scope>NUCLEOTIDE SEQUENCE [LARGE SCALE GENOMIC DNA]</scope>
    <source>
        <strain evidence="2 3">Foug A</strain>
    </source>
</reference>
<name>A0A0C3DQ81_9AGAM</name>
<dbReference type="AlphaFoldDB" id="A0A0C3DQ81"/>
<feature type="region of interest" description="Disordered" evidence="1">
    <location>
        <begin position="1"/>
        <end position="143"/>
    </location>
</feature>
<organism evidence="2 3">
    <name type="scientific">Scleroderma citrinum Foug A</name>
    <dbReference type="NCBI Taxonomy" id="1036808"/>
    <lineage>
        <taxon>Eukaryota</taxon>
        <taxon>Fungi</taxon>
        <taxon>Dikarya</taxon>
        <taxon>Basidiomycota</taxon>
        <taxon>Agaricomycotina</taxon>
        <taxon>Agaricomycetes</taxon>
        <taxon>Agaricomycetidae</taxon>
        <taxon>Boletales</taxon>
        <taxon>Sclerodermatineae</taxon>
        <taxon>Sclerodermataceae</taxon>
        <taxon>Scleroderma</taxon>
    </lineage>
</organism>
<feature type="compositionally biased region" description="Basic and acidic residues" evidence="1">
    <location>
        <begin position="1"/>
        <end position="21"/>
    </location>
</feature>
<reference evidence="3" key="2">
    <citation type="submission" date="2015-01" db="EMBL/GenBank/DDBJ databases">
        <title>Evolutionary Origins and Diversification of the Mycorrhizal Mutualists.</title>
        <authorList>
            <consortium name="DOE Joint Genome Institute"/>
            <consortium name="Mycorrhizal Genomics Consortium"/>
            <person name="Kohler A."/>
            <person name="Kuo A."/>
            <person name="Nagy L.G."/>
            <person name="Floudas D."/>
            <person name="Copeland A."/>
            <person name="Barry K.W."/>
            <person name="Cichocki N."/>
            <person name="Veneault-Fourrey C."/>
            <person name="LaButti K."/>
            <person name="Lindquist E.A."/>
            <person name="Lipzen A."/>
            <person name="Lundell T."/>
            <person name="Morin E."/>
            <person name="Murat C."/>
            <person name="Riley R."/>
            <person name="Ohm R."/>
            <person name="Sun H."/>
            <person name="Tunlid A."/>
            <person name="Henrissat B."/>
            <person name="Grigoriev I.V."/>
            <person name="Hibbett D.S."/>
            <person name="Martin F."/>
        </authorList>
    </citation>
    <scope>NUCLEOTIDE SEQUENCE [LARGE SCALE GENOMIC DNA]</scope>
    <source>
        <strain evidence="3">Foug A</strain>
    </source>
</reference>
<dbReference type="EMBL" id="KN822087">
    <property type="protein sequence ID" value="KIM58354.1"/>
    <property type="molecule type" value="Genomic_DNA"/>
</dbReference>
<dbReference type="InParanoid" id="A0A0C3DQ81"/>
<sequence>MHDPRKSSRPRVATEKARELQRTTQRATTRPQPPTSRSVLKSKQKTVDDGSDSDSSQNIGDGGTRGRTSGSSKYRSCGQKRKRRRRCESTSVDEVEESLPREIDTEEVVEERGSEEEIDARTVNNVDGESTDAVPMTEGQSVS</sequence>